<geneLocation type="mitochondrion" evidence="2"/>
<dbReference type="AlphaFoldDB" id="A0A6M4B135"/>
<feature type="domain" description="Homing endonuclease LAGLIDADG" evidence="1">
    <location>
        <begin position="40"/>
        <end position="146"/>
    </location>
</feature>
<dbReference type="InterPro" id="IPR051289">
    <property type="entry name" value="LAGLIDADG_Endonuclease"/>
</dbReference>
<dbReference type="GO" id="GO:0004519">
    <property type="term" value="F:endonuclease activity"/>
    <property type="evidence" value="ECO:0007669"/>
    <property type="project" value="UniProtKB-KW"/>
</dbReference>
<dbReference type="EMBL" id="MT010919">
    <property type="protein sequence ID" value="QJQ35211.1"/>
    <property type="molecule type" value="Genomic_DNA"/>
</dbReference>
<dbReference type="GO" id="GO:0005739">
    <property type="term" value="C:mitochondrion"/>
    <property type="evidence" value="ECO:0007669"/>
    <property type="project" value="UniProtKB-ARBA"/>
</dbReference>
<keyword evidence="2" id="KW-0540">Nuclease</keyword>
<dbReference type="Gene3D" id="3.10.28.10">
    <property type="entry name" value="Homing endonucleases"/>
    <property type="match status" value="2"/>
</dbReference>
<sequence>MKVQILPQIQKNCFFYKYQRKVENIMLSKKDRRLSPEWVTGFTDAEGCFTISVYRCNLEETRQARARQPWRVVPCFEIELPIRDLELLYLIRSFFNESGIISVRKSRKSAIYQIRDLNSLMNEVIPHFNRYPLISQKQKDYKVFSMVLVPLLNNRQFSDRGIVKLKYLLNWSARTSSPQSERLEEELSSLHTNHRLDNLGEASLLRVDYDLRDITCDWLSGFISGDGCFFVNIYKVKDCSTGYAVKLSISITQHLKDKVLMENIARILMCGRVYKHSKNTVVLKISTFKHLINTIIPLLEQYPIRGAKSRDFKDFCLIASKVQTKTHLRIEGLEEIRKIKLGMNSRRS</sequence>
<proteinExistence type="predicted"/>
<dbReference type="PANTHER" id="PTHR36181:SF4">
    <property type="entry name" value="LAGLIDADG ENDONUCLEASE"/>
    <property type="match status" value="1"/>
</dbReference>
<gene>
    <name evidence="2" type="primary">orf348</name>
</gene>
<dbReference type="FunFam" id="3.10.28.10:FF:000010">
    <property type="entry name" value="LAGLIDADG homing endonuclease I-LtrII"/>
    <property type="match status" value="1"/>
</dbReference>
<dbReference type="InterPro" id="IPR027434">
    <property type="entry name" value="Homing_endonucl"/>
</dbReference>
<dbReference type="Pfam" id="PF00961">
    <property type="entry name" value="LAGLIDADG_1"/>
    <property type="match status" value="2"/>
</dbReference>
<evidence type="ECO:0000259" key="1">
    <source>
        <dbReference type="Pfam" id="PF00961"/>
    </source>
</evidence>
<keyword evidence="2" id="KW-0378">Hydrolase</keyword>
<protein>
    <submittedName>
        <fullName evidence="2">LAGLIDADG endonuclease</fullName>
    </submittedName>
</protein>
<reference evidence="2" key="2">
    <citation type="submission" date="2020-01" db="EMBL/GenBank/DDBJ databases">
        <authorList>
            <person name="Brankovics B."/>
            <person name="Van Diepeningen A.D."/>
            <person name="De Hoog G.S."/>
            <person name="Van Der Lee T.A.J."/>
            <person name="Waalwijk C."/>
        </authorList>
    </citation>
    <scope>NUCLEOTIDE SEQUENCE</scope>
    <source>
        <strain evidence="2">CBS 418.97</strain>
    </source>
</reference>
<organism evidence="2">
    <name type="scientific">Fusarium ramigenum</name>
    <dbReference type="NCBI Taxonomy" id="48496"/>
    <lineage>
        <taxon>Eukaryota</taxon>
        <taxon>Fungi</taxon>
        <taxon>Dikarya</taxon>
        <taxon>Ascomycota</taxon>
        <taxon>Pezizomycotina</taxon>
        <taxon>Sordariomycetes</taxon>
        <taxon>Hypocreomycetidae</taxon>
        <taxon>Hypocreales</taxon>
        <taxon>Nectriaceae</taxon>
        <taxon>Fusarium</taxon>
        <taxon>Fusarium fujikuroi species complex</taxon>
    </lineage>
</organism>
<reference evidence="2" key="1">
    <citation type="journal article" date="2020" name="Front. Microbiol.">
        <title>Detecting Introgression Between Members of the Fusarium fujikuroi and F. oxysporum Species Complexes by Comparative Mitogenomics.</title>
        <authorList>
            <person name="Brankovics B."/>
            <person name="van Diepeningen A.D."/>
            <person name="de Hoog G.S."/>
            <person name="van der Lee T.A.J."/>
            <person name="Waalwijk C."/>
        </authorList>
    </citation>
    <scope>NUCLEOTIDE SEQUENCE</scope>
    <source>
        <strain evidence="2">CBS 418.97</strain>
    </source>
</reference>
<accession>A0A6M4B135</accession>
<feature type="domain" description="Homing endonuclease LAGLIDADG" evidence="1">
    <location>
        <begin position="219"/>
        <end position="318"/>
    </location>
</feature>
<keyword evidence="2" id="KW-0496">Mitochondrion</keyword>
<keyword evidence="2" id="KW-0255">Endonuclease</keyword>
<dbReference type="InterPro" id="IPR004860">
    <property type="entry name" value="LAGLIDADG_dom"/>
</dbReference>
<evidence type="ECO:0000313" key="2">
    <source>
        <dbReference type="EMBL" id="QJQ35211.1"/>
    </source>
</evidence>
<name>A0A6M4B135_9HYPO</name>
<dbReference type="PANTHER" id="PTHR36181">
    <property type="entry name" value="INTRON-ENCODED ENDONUCLEASE AI3-RELATED"/>
    <property type="match status" value="1"/>
</dbReference>
<dbReference type="SUPFAM" id="SSF55608">
    <property type="entry name" value="Homing endonucleases"/>
    <property type="match status" value="2"/>
</dbReference>